<keyword evidence="4" id="KW-1185">Reference proteome</keyword>
<dbReference type="InterPro" id="IPR008862">
    <property type="entry name" value="Tcp11"/>
</dbReference>
<organism evidence="3 4">
    <name type="scientific">Diplogelasinospora grovesii</name>
    <dbReference type="NCBI Taxonomy" id="303347"/>
    <lineage>
        <taxon>Eukaryota</taxon>
        <taxon>Fungi</taxon>
        <taxon>Dikarya</taxon>
        <taxon>Ascomycota</taxon>
        <taxon>Pezizomycotina</taxon>
        <taxon>Sordariomycetes</taxon>
        <taxon>Sordariomycetidae</taxon>
        <taxon>Sordariales</taxon>
        <taxon>Diplogelasinosporaceae</taxon>
        <taxon>Diplogelasinospora</taxon>
    </lineage>
</organism>
<dbReference type="GO" id="GO:0010737">
    <property type="term" value="P:protein kinase A signaling"/>
    <property type="evidence" value="ECO:0007669"/>
    <property type="project" value="TreeGrafter"/>
</dbReference>
<dbReference type="PANTHER" id="PTHR12832:SF11">
    <property type="entry name" value="LD23868P"/>
    <property type="match status" value="1"/>
</dbReference>
<feature type="region of interest" description="Disordered" evidence="2">
    <location>
        <begin position="463"/>
        <end position="496"/>
    </location>
</feature>
<dbReference type="PANTHER" id="PTHR12832">
    <property type="entry name" value="TESTIS-SPECIFIC PROTEIN PBS13 T-COMPLEX 11"/>
    <property type="match status" value="1"/>
</dbReference>
<feature type="region of interest" description="Disordered" evidence="2">
    <location>
        <begin position="1"/>
        <end position="129"/>
    </location>
</feature>
<evidence type="ECO:0000256" key="2">
    <source>
        <dbReference type="SAM" id="MobiDB-lite"/>
    </source>
</evidence>
<dbReference type="Proteomes" id="UP001303473">
    <property type="component" value="Unassembled WGS sequence"/>
</dbReference>
<name>A0AAN6NG80_9PEZI</name>
<dbReference type="EMBL" id="MU853759">
    <property type="protein sequence ID" value="KAK3944531.1"/>
    <property type="molecule type" value="Genomic_DNA"/>
</dbReference>
<protein>
    <submittedName>
        <fullName evidence="3">Protein SOK1</fullName>
    </submittedName>
</protein>
<comment type="similarity">
    <text evidence="1">Belongs to the TCP11 family.</text>
</comment>
<feature type="compositionally biased region" description="Low complexity" evidence="2">
    <location>
        <begin position="466"/>
        <end position="483"/>
    </location>
</feature>
<reference evidence="4" key="1">
    <citation type="journal article" date="2023" name="Mol. Phylogenet. Evol.">
        <title>Genome-scale phylogeny and comparative genomics of the fungal order Sordariales.</title>
        <authorList>
            <person name="Hensen N."/>
            <person name="Bonometti L."/>
            <person name="Westerberg I."/>
            <person name="Brannstrom I.O."/>
            <person name="Guillou S."/>
            <person name="Cros-Aarteil S."/>
            <person name="Calhoun S."/>
            <person name="Haridas S."/>
            <person name="Kuo A."/>
            <person name="Mondo S."/>
            <person name="Pangilinan J."/>
            <person name="Riley R."/>
            <person name="LaButti K."/>
            <person name="Andreopoulos B."/>
            <person name="Lipzen A."/>
            <person name="Chen C."/>
            <person name="Yan M."/>
            <person name="Daum C."/>
            <person name="Ng V."/>
            <person name="Clum A."/>
            <person name="Steindorff A."/>
            <person name="Ohm R.A."/>
            <person name="Martin F."/>
            <person name="Silar P."/>
            <person name="Natvig D.O."/>
            <person name="Lalanne C."/>
            <person name="Gautier V."/>
            <person name="Ament-Velasquez S.L."/>
            <person name="Kruys A."/>
            <person name="Hutchinson M.I."/>
            <person name="Powell A.J."/>
            <person name="Barry K."/>
            <person name="Miller A.N."/>
            <person name="Grigoriev I.V."/>
            <person name="Debuchy R."/>
            <person name="Gladieux P."/>
            <person name="Hiltunen Thoren M."/>
            <person name="Johannesson H."/>
        </authorList>
    </citation>
    <scope>NUCLEOTIDE SEQUENCE [LARGE SCALE GENOMIC DNA]</scope>
    <source>
        <strain evidence="4">CBS 340.73</strain>
    </source>
</reference>
<comment type="caution">
    <text evidence="3">The sequence shown here is derived from an EMBL/GenBank/DDBJ whole genome shotgun (WGS) entry which is preliminary data.</text>
</comment>
<sequence>MGDQGAGGGIESHMPTHRRQESGGEDPTPAEKAPETRNPPPETDNSDQFSQPLQDLLRGSRKLEEEVGSNRGTPVSEVAPGLSRNPSTCSTTSSAKPQNEYLTAQADRRPSPLSRHSMGTAPTQPLEPPVTKATLSELDVHKIIHNPKLRHDINFDPELHYRPNLDGEKGKKKLEKANQFWNTLQDQLVQFVVDREGFYARYGHDDDWCLPSLLRAVKEIIQTLVPQRDRDQLNEGLDVDLLMQQFNRGIADLEGLATWLSRVLKRHCAPMRDDWVDEMYHELSNGNANNNMAELVKGMRSLLSVLEAMKLDVANHQIRCLRPVLIEDTVDFEQRFFKKKCQQGKVNIRAARAWYIDAQQLSELEYGTPEAMPHLSAFGETAVFFEALSRLILPSTSTVTVPTSFVFDEERILKLRSDMYDSICLEICMRKYEDLERLSTVSQLYARVPSFVGDECARSARSSGEFNFNAPPSPSRPSSFAFSDRGSTTPSPRNSGGLFAQPAVDFAESRSKSLSLYNSLLALLHNPLANNPPQSNAQRWQALASSMALQILRYANAPLSTLPGFESQLAAWLRNVHGDVFREVELHFKQRLLADLAKRVKEFKNLNGVALFSVATGGRINGPGRAWDGGRERDQAQAAGLFGGMAASEPRDARDEAGVEDMATRLAHLGILHWRVWAPAYVGDIENEANYWMEEVTM</sequence>
<feature type="compositionally biased region" description="Polar residues" evidence="2">
    <location>
        <begin position="84"/>
        <end position="102"/>
    </location>
</feature>
<feature type="compositionally biased region" description="Gly residues" evidence="2">
    <location>
        <begin position="1"/>
        <end position="10"/>
    </location>
</feature>
<dbReference type="Pfam" id="PF05794">
    <property type="entry name" value="Tcp11"/>
    <property type="match status" value="1"/>
</dbReference>
<gene>
    <name evidence="3" type="ORF">QBC46DRAFT_166342</name>
</gene>
<proteinExistence type="inferred from homology"/>
<dbReference type="AlphaFoldDB" id="A0AAN6NG80"/>
<feature type="compositionally biased region" description="Polar residues" evidence="2">
    <location>
        <begin position="485"/>
        <end position="494"/>
    </location>
</feature>
<evidence type="ECO:0000313" key="3">
    <source>
        <dbReference type="EMBL" id="KAK3944531.1"/>
    </source>
</evidence>
<evidence type="ECO:0000313" key="4">
    <source>
        <dbReference type="Proteomes" id="UP001303473"/>
    </source>
</evidence>
<evidence type="ECO:0000256" key="1">
    <source>
        <dbReference type="ARBA" id="ARBA00010954"/>
    </source>
</evidence>
<accession>A0AAN6NG80</accession>